<dbReference type="PANTHER" id="PTHR15341">
    <property type="entry name" value="SUN-COR STEROID HORMONE RECEPTOR CO-REPRESSOR"/>
    <property type="match status" value="1"/>
</dbReference>
<keyword evidence="4 6" id="KW-0694">RNA-binding</keyword>
<keyword evidence="3 6" id="KW-0698">rRNA processing</keyword>
<feature type="compositionally biased region" description="Polar residues" evidence="8">
    <location>
        <begin position="177"/>
        <end position="187"/>
    </location>
</feature>
<reference evidence="9 10" key="1">
    <citation type="submission" date="2016-10" db="EMBL/GenBank/DDBJ databases">
        <authorList>
            <person name="de Groot N.N."/>
        </authorList>
    </citation>
    <scope>NUCLEOTIDE SEQUENCE [LARGE SCALE GENOMIC DNA]</scope>
    <source>
        <strain evidence="9 10">PYCC 4715</strain>
    </source>
</reference>
<evidence type="ECO:0000256" key="1">
    <source>
        <dbReference type="ARBA" id="ARBA00004123"/>
    </source>
</evidence>
<dbReference type="GO" id="GO:0000178">
    <property type="term" value="C:exosome (RNase complex)"/>
    <property type="evidence" value="ECO:0007669"/>
    <property type="project" value="TreeGrafter"/>
</dbReference>
<keyword evidence="7" id="KW-0175">Coiled coil</keyword>
<dbReference type="InterPro" id="IPR007146">
    <property type="entry name" value="Sas10/Utp3/C1D"/>
</dbReference>
<proteinExistence type="inferred from homology"/>
<comment type="subcellular location">
    <subcellularLocation>
        <location evidence="1 6">Nucleus</location>
    </subcellularLocation>
</comment>
<feature type="coiled-coil region" evidence="7">
    <location>
        <begin position="83"/>
        <end position="118"/>
    </location>
</feature>
<evidence type="ECO:0000256" key="8">
    <source>
        <dbReference type="SAM" id="MobiDB-lite"/>
    </source>
</evidence>
<dbReference type="GO" id="GO:0003723">
    <property type="term" value="F:RNA binding"/>
    <property type="evidence" value="ECO:0007669"/>
    <property type="project" value="UniProtKB-UniRule"/>
</dbReference>
<evidence type="ECO:0000256" key="7">
    <source>
        <dbReference type="SAM" id="Coils"/>
    </source>
</evidence>
<protein>
    <recommendedName>
        <fullName evidence="6">Exosome complex protein</fullName>
    </recommendedName>
</protein>
<dbReference type="PANTHER" id="PTHR15341:SF3">
    <property type="entry name" value="NUCLEAR NUCLEIC ACID-BINDING PROTEIN C1D"/>
    <property type="match status" value="1"/>
</dbReference>
<gene>
    <name evidence="9" type="ORF">SAMEA4029009_CIC11G00000001578</name>
</gene>
<name>A0A1L0BDJ3_9ASCO</name>
<evidence type="ECO:0000256" key="4">
    <source>
        <dbReference type="ARBA" id="ARBA00022884"/>
    </source>
</evidence>
<evidence type="ECO:0000256" key="5">
    <source>
        <dbReference type="ARBA" id="ARBA00023242"/>
    </source>
</evidence>
<keyword evidence="5 6" id="KW-0539">Nucleus</keyword>
<dbReference type="GO" id="GO:0003677">
    <property type="term" value="F:DNA binding"/>
    <property type="evidence" value="ECO:0007669"/>
    <property type="project" value="TreeGrafter"/>
</dbReference>
<evidence type="ECO:0000256" key="2">
    <source>
        <dbReference type="ARBA" id="ARBA00009154"/>
    </source>
</evidence>
<evidence type="ECO:0000256" key="6">
    <source>
        <dbReference type="RuleBase" id="RU368003"/>
    </source>
</evidence>
<evidence type="ECO:0000313" key="10">
    <source>
        <dbReference type="Proteomes" id="UP000182259"/>
    </source>
</evidence>
<organism evidence="9 10">
    <name type="scientific">Sungouiella intermedia</name>
    <dbReference type="NCBI Taxonomy" id="45354"/>
    <lineage>
        <taxon>Eukaryota</taxon>
        <taxon>Fungi</taxon>
        <taxon>Dikarya</taxon>
        <taxon>Ascomycota</taxon>
        <taxon>Saccharomycotina</taxon>
        <taxon>Pichiomycetes</taxon>
        <taxon>Metschnikowiaceae</taxon>
        <taxon>Sungouiella</taxon>
    </lineage>
</organism>
<dbReference type="GO" id="GO:0010468">
    <property type="term" value="P:regulation of gene expression"/>
    <property type="evidence" value="ECO:0007669"/>
    <property type="project" value="TreeGrafter"/>
</dbReference>
<sequence length="199" mass="22193">MDTENIHGFVESLDSSIADLKAEIEPVLSTLLEDKISHCELVLDQIKIYNSHLYCVISILYCYIKVLGVNTDEHPIMKELTRIKQVMKSVKEVEESLKNKDEKDLKSQEQAKEFLQRTLGTKVGAAVTENMKSPAISSANFKGTHTKFKDEEWETSEKPYIAASGSKSGNASKSRATKATTKSNSKPSGKVTKPRNGRR</sequence>
<dbReference type="GO" id="GO:0000460">
    <property type="term" value="P:maturation of 5.8S rRNA"/>
    <property type="evidence" value="ECO:0007669"/>
    <property type="project" value="TreeGrafter"/>
</dbReference>
<comment type="similarity">
    <text evidence="2 6">Belongs to the C1D family.</text>
</comment>
<dbReference type="GO" id="GO:0005730">
    <property type="term" value="C:nucleolus"/>
    <property type="evidence" value="ECO:0007669"/>
    <property type="project" value="TreeGrafter"/>
</dbReference>
<dbReference type="AlphaFoldDB" id="A0A1L0BDJ3"/>
<feature type="region of interest" description="Disordered" evidence="8">
    <location>
        <begin position="148"/>
        <end position="199"/>
    </location>
</feature>
<dbReference type="Proteomes" id="UP000182259">
    <property type="component" value="Chromosome I"/>
</dbReference>
<accession>A0A1L0BDJ3</accession>
<dbReference type="InterPro" id="IPR011082">
    <property type="entry name" value="Exosome-assoc_fac/DNA_repair"/>
</dbReference>
<dbReference type="Pfam" id="PF04000">
    <property type="entry name" value="Sas10_Utp3"/>
    <property type="match status" value="1"/>
</dbReference>
<evidence type="ECO:0000313" key="9">
    <source>
        <dbReference type="EMBL" id="SGZ49695.1"/>
    </source>
</evidence>
<dbReference type="EMBL" id="LT635764">
    <property type="protein sequence ID" value="SGZ49695.1"/>
    <property type="molecule type" value="Genomic_DNA"/>
</dbReference>
<feature type="compositionally biased region" description="Low complexity" evidence="8">
    <location>
        <begin position="162"/>
        <end position="174"/>
    </location>
</feature>
<evidence type="ECO:0000256" key="3">
    <source>
        <dbReference type="ARBA" id="ARBA00022552"/>
    </source>
</evidence>
<comment type="function">
    <text evidence="6">Required for exosome-dependent processing of pre-rRNA and small nucleolar RNA (snRNA) precursors. Involved in processing of 35S pre-rRNA at the A0, A1 and A2 sites.</text>
</comment>